<dbReference type="OMA" id="GPWRILC"/>
<feature type="region of interest" description="Disordered" evidence="1">
    <location>
        <begin position="169"/>
        <end position="329"/>
    </location>
</feature>
<dbReference type="AlphaFoldDB" id="A0A3E2HBB9"/>
<evidence type="ECO:0000256" key="1">
    <source>
        <dbReference type="SAM" id="MobiDB-lite"/>
    </source>
</evidence>
<name>A0A3E2HBB9_SCYLI</name>
<feature type="compositionally biased region" description="Basic and acidic residues" evidence="1">
    <location>
        <begin position="246"/>
        <end position="276"/>
    </location>
</feature>
<reference evidence="2 3" key="1">
    <citation type="submission" date="2018-05" db="EMBL/GenBank/DDBJ databases">
        <title>Draft genome sequence of Scytalidium lignicola DSM 105466, a ubiquitous saprotrophic fungus.</title>
        <authorList>
            <person name="Buettner E."/>
            <person name="Gebauer A.M."/>
            <person name="Hofrichter M."/>
            <person name="Liers C."/>
            <person name="Kellner H."/>
        </authorList>
    </citation>
    <scope>NUCLEOTIDE SEQUENCE [LARGE SCALE GENOMIC DNA]</scope>
    <source>
        <strain evidence="2 3">DSM 105466</strain>
    </source>
</reference>
<feature type="region of interest" description="Disordered" evidence="1">
    <location>
        <begin position="1"/>
        <end position="25"/>
    </location>
</feature>
<organism evidence="2 3">
    <name type="scientific">Scytalidium lignicola</name>
    <name type="common">Hyphomycete</name>
    <dbReference type="NCBI Taxonomy" id="5539"/>
    <lineage>
        <taxon>Eukaryota</taxon>
        <taxon>Fungi</taxon>
        <taxon>Dikarya</taxon>
        <taxon>Ascomycota</taxon>
        <taxon>Pezizomycotina</taxon>
        <taxon>Leotiomycetes</taxon>
        <taxon>Leotiomycetes incertae sedis</taxon>
        <taxon>Scytalidium</taxon>
    </lineage>
</organism>
<sequence length="329" mass="37653">MTTTETMVRAIAPPSTTNPPTHDPENLKWSSLFKRHIELMDAHVKFMRAEMSTLDKEEQMRWESGEREHWKSLCGMIERARIGREDANSSYKFVTSNKVRKHAKLKVKRVDDVVKSIKSAALGVEGKLLNGIKSSPDSMPITLKRTAALAAETRSNSVEDDHFMEDTLIADPEAGKDSGRESKALNMEPKKMRIRETTENMEASTDNLEEEKRSKKRRASDDEEPIDEKRVKKVKKQKRVKGLAKQSEEVARIVEARLKEEAKRAAEEEEEAAVRKRQEKKRKRRDSQGSSEDPESTPKKKHKADPEKRKSIGDIPDHGRSKKRKMARS</sequence>
<gene>
    <name evidence="2" type="ORF">B7463_g5595</name>
</gene>
<feature type="non-terminal residue" evidence="2">
    <location>
        <position position="1"/>
    </location>
</feature>
<feature type="compositionally biased region" description="Basic residues" evidence="1">
    <location>
        <begin position="320"/>
        <end position="329"/>
    </location>
</feature>
<feature type="compositionally biased region" description="Basic and acidic residues" evidence="1">
    <location>
        <begin position="304"/>
        <end position="319"/>
    </location>
</feature>
<dbReference type="OrthoDB" id="5422861at2759"/>
<protein>
    <submittedName>
        <fullName evidence="2">Uncharacterized protein</fullName>
    </submittedName>
</protein>
<evidence type="ECO:0000313" key="3">
    <source>
        <dbReference type="Proteomes" id="UP000258309"/>
    </source>
</evidence>
<evidence type="ECO:0000313" key="2">
    <source>
        <dbReference type="EMBL" id="RFU30704.1"/>
    </source>
</evidence>
<feature type="non-terminal residue" evidence="2">
    <location>
        <position position="329"/>
    </location>
</feature>
<keyword evidence="3" id="KW-1185">Reference proteome</keyword>
<dbReference type="Proteomes" id="UP000258309">
    <property type="component" value="Unassembled WGS sequence"/>
</dbReference>
<feature type="compositionally biased region" description="Basic and acidic residues" evidence="1">
    <location>
        <begin position="173"/>
        <end position="198"/>
    </location>
</feature>
<accession>A0A3E2HBB9</accession>
<comment type="caution">
    <text evidence="2">The sequence shown here is derived from an EMBL/GenBank/DDBJ whole genome shotgun (WGS) entry which is preliminary data.</text>
</comment>
<proteinExistence type="predicted"/>
<dbReference type="EMBL" id="NCSJ02000093">
    <property type="protein sequence ID" value="RFU30704.1"/>
    <property type="molecule type" value="Genomic_DNA"/>
</dbReference>
<feature type="compositionally biased region" description="Basic residues" evidence="1">
    <location>
        <begin position="231"/>
        <end position="242"/>
    </location>
</feature>